<evidence type="ECO:0000313" key="10">
    <source>
        <dbReference type="Proteomes" id="UP000504635"/>
    </source>
</evidence>
<dbReference type="RefSeq" id="XP_030749101.1">
    <property type="nucleotide sequence ID" value="XM_030893241.1"/>
</dbReference>
<keyword evidence="4 8" id="KW-1133">Transmembrane helix</keyword>
<dbReference type="RefSeq" id="XP_030749104.1">
    <property type="nucleotide sequence ID" value="XM_030893244.1"/>
</dbReference>
<evidence type="ECO:0000256" key="4">
    <source>
        <dbReference type="ARBA" id="ARBA00022989"/>
    </source>
</evidence>
<dbReference type="InterPro" id="IPR019427">
    <property type="entry name" value="7TM_GPCR_serpentine_rcpt_Srw"/>
</dbReference>
<protein>
    <submittedName>
        <fullName evidence="11 12">Uncharacterized protein LOC115877125 isoform X1</fullName>
    </submittedName>
</protein>
<feature type="transmembrane region" description="Helical" evidence="8">
    <location>
        <begin position="360"/>
        <end position="388"/>
    </location>
</feature>
<keyword evidence="3 6" id="KW-0812">Transmembrane</keyword>
<keyword evidence="6" id="KW-0675">Receptor</keyword>
<dbReference type="RefSeq" id="XP_030749100.1">
    <property type="nucleotide sequence ID" value="XM_030893240.1"/>
</dbReference>
<feature type="transmembrane region" description="Helical" evidence="8">
    <location>
        <begin position="20"/>
        <end position="39"/>
    </location>
</feature>
<dbReference type="InterPro" id="IPR052954">
    <property type="entry name" value="GPCR-Ligand_Int"/>
</dbReference>
<evidence type="ECO:0000259" key="9">
    <source>
        <dbReference type="PROSITE" id="PS50262"/>
    </source>
</evidence>
<evidence type="ECO:0000256" key="7">
    <source>
        <dbReference type="SAM" id="MobiDB-lite"/>
    </source>
</evidence>
<feature type="transmembrane region" description="Helical" evidence="8">
    <location>
        <begin position="71"/>
        <end position="92"/>
    </location>
</feature>
<feature type="transmembrane region" description="Helical" evidence="8">
    <location>
        <begin position="463"/>
        <end position="482"/>
    </location>
</feature>
<evidence type="ECO:0000256" key="3">
    <source>
        <dbReference type="ARBA" id="ARBA00022692"/>
    </source>
</evidence>
<proteinExistence type="inferred from homology"/>
<organism evidence="10 11">
    <name type="scientific">Sitophilus oryzae</name>
    <name type="common">Rice weevil</name>
    <name type="synonym">Curculio oryzae</name>
    <dbReference type="NCBI Taxonomy" id="7048"/>
    <lineage>
        <taxon>Eukaryota</taxon>
        <taxon>Metazoa</taxon>
        <taxon>Ecdysozoa</taxon>
        <taxon>Arthropoda</taxon>
        <taxon>Hexapoda</taxon>
        <taxon>Insecta</taxon>
        <taxon>Pterygota</taxon>
        <taxon>Neoptera</taxon>
        <taxon>Endopterygota</taxon>
        <taxon>Coleoptera</taxon>
        <taxon>Polyphaga</taxon>
        <taxon>Cucujiformia</taxon>
        <taxon>Curculionidae</taxon>
        <taxon>Dryophthorinae</taxon>
        <taxon>Sitophilus</taxon>
    </lineage>
</organism>
<accession>A0A6J2XDR0</accession>
<evidence type="ECO:0000256" key="1">
    <source>
        <dbReference type="ARBA" id="ARBA00004370"/>
    </source>
</evidence>
<dbReference type="InterPro" id="IPR000276">
    <property type="entry name" value="GPCR_Rhodpsn"/>
</dbReference>
<dbReference type="PROSITE" id="PS50262">
    <property type="entry name" value="G_PROTEIN_RECEP_F1_2"/>
    <property type="match status" value="1"/>
</dbReference>
<dbReference type="PRINTS" id="PR00237">
    <property type="entry name" value="GPCRRHODOPSN"/>
</dbReference>
<dbReference type="SUPFAM" id="SSF81321">
    <property type="entry name" value="Family A G protein-coupled receptor-like"/>
    <property type="match status" value="1"/>
</dbReference>
<evidence type="ECO:0000313" key="13">
    <source>
        <dbReference type="RefSeq" id="XP_030749103.1"/>
    </source>
</evidence>
<dbReference type="PANTHER" id="PTHR46641:SF22">
    <property type="entry name" value="PROCTOLIN RECEPTOR, ISOFORM A"/>
    <property type="match status" value="1"/>
</dbReference>
<dbReference type="InterPro" id="IPR017452">
    <property type="entry name" value="GPCR_Rhodpsn_7TM"/>
</dbReference>
<dbReference type="Proteomes" id="UP000504635">
    <property type="component" value="Unplaced"/>
</dbReference>
<evidence type="ECO:0000256" key="2">
    <source>
        <dbReference type="ARBA" id="ARBA00010663"/>
    </source>
</evidence>
<dbReference type="GO" id="GO:0008528">
    <property type="term" value="F:G protein-coupled peptide receptor activity"/>
    <property type="evidence" value="ECO:0007669"/>
    <property type="project" value="InterPro"/>
</dbReference>
<dbReference type="RefSeq" id="XP_030749103.1">
    <property type="nucleotide sequence ID" value="XM_030893243.1"/>
</dbReference>
<feature type="transmembrane region" description="Helical" evidence="8">
    <location>
        <begin position="418"/>
        <end position="443"/>
    </location>
</feature>
<evidence type="ECO:0000256" key="8">
    <source>
        <dbReference type="SAM" id="Phobius"/>
    </source>
</evidence>
<evidence type="ECO:0000313" key="12">
    <source>
        <dbReference type="RefSeq" id="XP_030749101.1"/>
    </source>
</evidence>
<dbReference type="CDD" id="cd14978">
    <property type="entry name" value="7tmA_FMRFamide_R-like"/>
    <property type="match status" value="1"/>
</dbReference>
<comment type="subcellular location">
    <subcellularLocation>
        <location evidence="1">Membrane</location>
    </subcellularLocation>
</comment>
<comment type="similarity">
    <text evidence="2 6">Belongs to the G-protein coupled receptor 1 family.</text>
</comment>
<evidence type="ECO:0000256" key="5">
    <source>
        <dbReference type="ARBA" id="ARBA00023136"/>
    </source>
</evidence>
<feature type="region of interest" description="Disordered" evidence="7">
    <location>
        <begin position="548"/>
        <end position="567"/>
    </location>
</feature>
<keyword evidence="6" id="KW-0297">G-protein coupled receptor</keyword>
<dbReference type="PROSITE" id="PS00237">
    <property type="entry name" value="G_PROTEIN_RECEP_F1_1"/>
    <property type="match status" value="1"/>
</dbReference>
<dbReference type="CTD" id="31408"/>
<feature type="transmembrane region" description="Helical" evidence="8">
    <location>
        <begin position="154"/>
        <end position="174"/>
    </location>
</feature>
<feature type="transmembrane region" description="Helical" evidence="8">
    <location>
        <begin position="112"/>
        <end position="133"/>
    </location>
</feature>
<dbReference type="PANTHER" id="PTHR46641">
    <property type="entry name" value="FMRFAMIDE RECEPTOR-RELATED"/>
    <property type="match status" value="1"/>
</dbReference>
<evidence type="ECO:0000313" key="14">
    <source>
        <dbReference type="RefSeq" id="XP_030749104.1"/>
    </source>
</evidence>
<feature type="domain" description="G-protein coupled receptors family 1 profile" evidence="9">
    <location>
        <begin position="31"/>
        <end position="479"/>
    </location>
</feature>
<gene>
    <name evidence="11 12 13 14" type="primary">LOC115877125</name>
</gene>
<evidence type="ECO:0000256" key="6">
    <source>
        <dbReference type="RuleBase" id="RU000688"/>
    </source>
</evidence>
<dbReference type="OrthoDB" id="10011262at2759"/>
<dbReference type="GeneID" id="115877125"/>
<dbReference type="Pfam" id="PF00001">
    <property type="entry name" value="7tm_1"/>
    <property type="match status" value="1"/>
</dbReference>
<dbReference type="AlphaFoldDB" id="A0A6J2XDR0"/>
<keyword evidence="6" id="KW-0807">Transducer</keyword>
<keyword evidence="10" id="KW-1185">Reference proteome</keyword>
<dbReference type="Gene3D" id="1.20.1070.10">
    <property type="entry name" value="Rhodopsin 7-helix transmembrane proteins"/>
    <property type="match status" value="2"/>
</dbReference>
<dbReference type="Pfam" id="PF10324">
    <property type="entry name" value="7TM_GPCR_Srw"/>
    <property type="match status" value="1"/>
</dbReference>
<sequence length="567" mass="64801">MKDSTELILEGSRFWFQKVLVPIMVCLGVTGNTITVMVLTRIEKIRHTRIVFTTPNNSVFKGRRMRSSTNIYLSALAIADIIHLFFVFLLSFKHYNNINDRKYELYWRFYGLSHWFCDAASSTSVWLIVSFTIERYVAVCHPMKGKYFCTESRAKTVIVIVYIFCILTTASTTFEYQLSMNDMENCTECKIDPKKINFENGSFAGNSTSGDLNGATHYVPNNVILTKDNTSENSKKVSTLKVFNDPNLTPILKSILANCTTNHPHIIYVYPQILNVSSEISPRDNAKVETISNMTIVHNYLNETKDTPGRDMSLPISEALNGSDGNNVTSISNKFCCTKRLWIDVESTNLGKNETYTSIMYWYSALFFGLFPLTLIATFNCFLIRAVYLSQRKRRAMTNSKKNNSQESSVSSHNENRITIMLIAVVVMFLICQTPTASLLIYQNFYPPKSHREKNIHHTLGNVFNFLVTVHASCNFLLYSTMSKKFRTTFKKLFFDRSKNKRQDTIVLSTSKSNSQKFNPYHHGIKRNPTEYRTPRNLEVQSLTGMPRSKSLMARPGGKVKSSDLIV</sequence>
<keyword evidence="5 8" id="KW-0472">Membrane</keyword>
<dbReference type="GO" id="GO:0016020">
    <property type="term" value="C:membrane"/>
    <property type="evidence" value="ECO:0007669"/>
    <property type="project" value="UniProtKB-SubCell"/>
</dbReference>
<dbReference type="KEGG" id="soy:115877125"/>
<name>A0A6J2XDR0_SITOR</name>
<reference evidence="11 12" key="1">
    <citation type="submission" date="2025-04" db="UniProtKB">
        <authorList>
            <consortium name="RefSeq"/>
        </authorList>
    </citation>
    <scope>IDENTIFICATION</scope>
    <source>
        <tissue evidence="11 12">Gonads</tissue>
    </source>
</reference>
<evidence type="ECO:0000313" key="11">
    <source>
        <dbReference type="RefSeq" id="XP_030749100.1"/>
    </source>
</evidence>